<evidence type="ECO:0000256" key="3">
    <source>
        <dbReference type="ARBA" id="ARBA00022475"/>
    </source>
</evidence>
<dbReference type="Pfam" id="PF00528">
    <property type="entry name" value="BPD_transp_1"/>
    <property type="match status" value="1"/>
</dbReference>
<evidence type="ECO:0000256" key="4">
    <source>
        <dbReference type="ARBA" id="ARBA00022692"/>
    </source>
</evidence>
<reference evidence="9 10" key="1">
    <citation type="submission" date="2018-05" db="EMBL/GenBank/DDBJ databases">
        <title>Paenibacillus flagellatus sp. nov., isolated from selenium mineral soil.</title>
        <authorList>
            <person name="Dai X."/>
        </authorList>
    </citation>
    <scope>NUCLEOTIDE SEQUENCE [LARGE SCALE GENOMIC DNA]</scope>
    <source>
        <strain evidence="9 10">DXL2</strain>
    </source>
</reference>
<feature type="transmembrane region" description="Helical" evidence="7">
    <location>
        <begin position="110"/>
        <end position="130"/>
    </location>
</feature>
<dbReference type="AlphaFoldDB" id="A0A2V5KST2"/>
<comment type="similarity">
    <text evidence="7">Belongs to the binding-protein-dependent transport system permease family.</text>
</comment>
<comment type="caution">
    <text evidence="9">The sequence shown here is derived from an EMBL/GenBank/DDBJ whole genome shotgun (WGS) entry which is preliminary data.</text>
</comment>
<dbReference type="InterPro" id="IPR035906">
    <property type="entry name" value="MetI-like_sf"/>
</dbReference>
<dbReference type="EMBL" id="QJVJ01000010">
    <property type="protein sequence ID" value="PYI52166.1"/>
    <property type="molecule type" value="Genomic_DNA"/>
</dbReference>
<gene>
    <name evidence="9" type="ORF">DLM86_22070</name>
</gene>
<feature type="transmembrane region" description="Helical" evidence="7">
    <location>
        <begin position="12"/>
        <end position="34"/>
    </location>
</feature>
<dbReference type="GO" id="GO:0055085">
    <property type="term" value="P:transmembrane transport"/>
    <property type="evidence" value="ECO:0007669"/>
    <property type="project" value="InterPro"/>
</dbReference>
<dbReference type="PROSITE" id="PS51257">
    <property type="entry name" value="PROKAR_LIPOPROTEIN"/>
    <property type="match status" value="1"/>
</dbReference>
<evidence type="ECO:0000259" key="8">
    <source>
        <dbReference type="PROSITE" id="PS50928"/>
    </source>
</evidence>
<keyword evidence="5 7" id="KW-1133">Transmembrane helix</keyword>
<dbReference type="OrthoDB" id="2563390at2"/>
<evidence type="ECO:0000256" key="6">
    <source>
        <dbReference type="ARBA" id="ARBA00023136"/>
    </source>
</evidence>
<dbReference type="PROSITE" id="PS50928">
    <property type="entry name" value="ABC_TM1"/>
    <property type="match status" value="1"/>
</dbReference>
<dbReference type="Gene3D" id="1.10.3720.10">
    <property type="entry name" value="MetI-like"/>
    <property type="match status" value="1"/>
</dbReference>
<keyword evidence="10" id="KW-1185">Reference proteome</keyword>
<feature type="domain" description="ABC transmembrane type-1" evidence="8">
    <location>
        <begin position="73"/>
        <end position="276"/>
    </location>
</feature>
<name>A0A2V5KST2_9BACL</name>
<keyword evidence="6 7" id="KW-0472">Membrane</keyword>
<evidence type="ECO:0000256" key="7">
    <source>
        <dbReference type="RuleBase" id="RU363032"/>
    </source>
</evidence>
<comment type="subcellular location">
    <subcellularLocation>
        <location evidence="1 7">Cell membrane</location>
        <topology evidence="1 7">Multi-pass membrane protein</topology>
    </subcellularLocation>
</comment>
<sequence length="291" mass="32423">MKSTFGEKVFYGCNYFVLFALAMSCLLPIVHIVALSLSDAHAVMSGHVSLWPVGWTLESYTALFEGTRIVEAFRNSIVITIVGVAASMTFTILAAYPLSRRYFIGRRPFLLAMVFTMMFSGGLIPSYLVIKELGLINTYGAIWLPALINTYNLLVLRTFFENVPDEIDEAARMDGCGEWRLMAQIMLPLSLPVLATLTLFYGVGFWNSFMNVLIYINDTDKYNLTVLVQQMIKKQSLLQELTSVQSDDLSAITPEGIKAAGIMALIIPMLVVYPFLQKYFVKGVMIGAIKG</sequence>
<feature type="transmembrane region" description="Helical" evidence="7">
    <location>
        <begin position="256"/>
        <end position="276"/>
    </location>
</feature>
<dbReference type="PANTHER" id="PTHR43744:SF9">
    <property type="entry name" value="POLYGALACTURONAN_RHAMNOGALACTURONAN TRANSPORT SYSTEM PERMEASE PROTEIN YTCP"/>
    <property type="match status" value="1"/>
</dbReference>
<dbReference type="SUPFAM" id="SSF161098">
    <property type="entry name" value="MetI-like"/>
    <property type="match status" value="1"/>
</dbReference>
<evidence type="ECO:0000256" key="2">
    <source>
        <dbReference type="ARBA" id="ARBA00022448"/>
    </source>
</evidence>
<keyword evidence="2 7" id="KW-0813">Transport</keyword>
<keyword evidence="3" id="KW-1003">Cell membrane</keyword>
<feature type="transmembrane region" description="Helical" evidence="7">
    <location>
        <begin position="77"/>
        <end position="98"/>
    </location>
</feature>
<organism evidence="9 10">
    <name type="scientific">Paenibacillus flagellatus</name>
    <dbReference type="NCBI Taxonomy" id="2211139"/>
    <lineage>
        <taxon>Bacteria</taxon>
        <taxon>Bacillati</taxon>
        <taxon>Bacillota</taxon>
        <taxon>Bacilli</taxon>
        <taxon>Bacillales</taxon>
        <taxon>Paenibacillaceae</taxon>
        <taxon>Paenibacillus</taxon>
    </lineage>
</organism>
<evidence type="ECO:0000256" key="1">
    <source>
        <dbReference type="ARBA" id="ARBA00004651"/>
    </source>
</evidence>
<feature type="transmembrane region" description="Helical" evidence="7">
    <location>
        <begin position="142"/>
        <end position="160"/>
    </location>
</feature>
<accession>A0A2V5KST2</accession>
<dbReference type="RefSeq" id="WP_110842238.1">
    <property type="nucleotide sequence ID" value="NZ_QJVJ01000010.1"/>
</dbReference>
<feature type="transmembrane region" description="Helical" evidence="7">
    <location>
        <begin position="181"/>
        <end position="203"/>
    </location>
</feature>
<dbReference type="Proteomes" id="UP000247476">
    <property type="component" value="Unassembled WGS sequence"/>
</dbReference>
<dbReference type="PANTHER" id="PTHR43744">
    <property type="entry name" value="ABC TRANSPORTER PERMEASE PROTEIN MG189-RELATED-RELATED"/>
    <property type="match status" value="1"/>
</dbReference>
<dbReference type="InterPro" id="IPR000515">
    <property type="entry name" value="MetI-like"/>
</dbReference>
<protein>
    <submittedName>
        <fullName evidence="9">ABC transporter permease</fullName>
    </submittedName>
</protein>
<evidence type="ECO:0000256" key="5">
    <source>
        <dbReference type="ARBA" id="ARBA00022989"/>
    </source>
</evidence>
<keyword evidence="4 7" id="KW-0812">Transmembrane</keyword>
<proteinExistence type="inferred from homology"/>
<evidence type="ECO:0000313" key="9">
    <source>
        <dbReference type="EMBL" id="PYI52166.1"/>
    </source>
</evidence>
<evidence type="ECO:0000313" key="10">
    <source>
        <dbReference type="Proteomes" id="UP000247476"/>
    </source>
</evidence>
<dbReference type="CDD" id="cd06261">
    <property type="entry name" value="TM_PBP2"/>
    <property type="match status" value="1"/>
</dbReference>
<dbReference type="GO" id="GO:0005886">
    <property type="term" value="C:plasma membrane"/>
    <property type="evidence" value="ECO:0007669"/>
    <property type="project" value="UniProtKB-SubCell"/>
</dbReference>